<protein>
    <submittedName>
        <fullName evidence="4">TetR/AcrR family transcriptional regulator</fullName>
    </submittedName>
</protein>
<reference evidence="4 5" key="1">
    <citation type="submission" date="2019-05" db="EMBL/GenBank/DDBJ databases">
        <authorList>
            <person name="Lee S.D."/>
        </authorList>
    </citation>
    <scope>NUCLEOTIDE SEQUENCE [LARGE SCALE GENOMIC DNA]</scope>
    <source>
        <strain evidence="4 5">YC2-7</strain>
    </source>
</reference>
<evidence type="ECO:0000256" key="2">
    <source>
        <dbReference type="ARBA" id="ARBA00023163"/>
    </source>
</evidence>
<feature type="domain" description="Tetracyclin repressor-like C-terminal" evidence="3">
    <location>
        <begin position="89"/>
        <end position="194"/>
    </location>
</feature>
<gene>
    <name evidence="4" type="ORF">FGL95_15010</name>
</gene>
<dbReference type="InterPro" id="IPR009057">
    <property type="entry name" value="Homeodomain-like_sf"/>
</dbReference>
<dbReference type="InterPro" id="IPR036271">
    <property type="entry name" value="Tet_transcr_reg_TetR-rel_C_sf"/>
</dbReference>
<evidence type="ECO:0000313" key="5">
    <source>
        <dbReference type="Proteomes" id="UP000535543"/>
    </source>
</evidence>
<comment type="caution">
    <text evidence="4">The sequence shown here is derived from an EMBL/GenBank/DDBJ whole genome shotgun (WGS) entry which is preliminary data.</text>
</comment>
<name>A0A848KDG3_9NOCA</name>
<dbReference type="AlphaFoldDB" id="A0A848KDG3"/>
<dbReference type="Proteomes" id="UP000535543">
    <property type="component" value="Unassembled WGS sequence"/>
</dbReference>
<evidence type="ECO:0000313" key="4">
    <source>
        <dbReference type="EMBL" id="NMN96349.1"/>
    </source>
</evidence>
<sequence length="206" mass="22115">MTETTTTDQRLIKGARTRQTIARHAADVASVEGLTGLSIGRLATDLGLSKSGVATLFGTKERLQVAAVEAAREVFMDNVVRPSRNAPHGLARLRSLVDGWLRYASEPVFPGGCFRVATTAEFDSRPGPVRDAIVKDRADWLALLAYEIECANKAGELAVADARTVAFHIDAVLCATNTAMQLGEADARRTARQIIDGLLPDSRQVG</sequence>
<dbReference type="SUPFAM" id="SSF48498">
    <property type="entry name" value="Tetracyclin repressor-like, C-terminal domain"/>
    <property type="match status" value="1"/>
</dbReference>
<dbReference type="PANTHER" id="PTHR47506">
    <property type="entry name" value="TRANSCRIPTIONAL REGULATORY PROTEIN"/>
    <property type="match status" value="1"/>
</dbReference>
<dbReference type="InterPro" id="IPR011075">
    <property type="entry name" value="TetR_C"/>
</dbReference>
<keyword evidence="5" id="KW-1185">Reference proteome</keyword>
<evidence type="ECO:0000256" key="1">
    <source>
        <dbReference type="ARBA" id="ARBA00023015"/>
    </source>
</evidence>
<dbReference type="EMBL" id="VCQU01000004">
    <property type="protein sequence ID" value="NMN96349.1"/>
    <property type="molecule type" value="Genomic_DNA"/>
</dbReference>
<accession>A0A848KDG3</accession>
<keyword evidence="2" id="KW-0804">Transcription</keyword>
<evidence type="ECO:0000259" key="3">
    <source>
        <dbReference type="Pfam" id="PF16925"/>
    </source>
</evidence>
<dbReference type="Gene3D" id="1.10.357.10">
    <property type="entry name" value="Tetracycline Repressor, domain 2"/>
    <property type="match status" value="1"/>
</dbReference>
<dbReference type="RefSeq" id="WP_169588110.1">
    <property type="nucleotide sequence ID" value="NZ_VCQU01000004.1"/>
</dbReference>
<organism evidence="4 5">
    <name type="scientific">Antrihabitans stalactiti</name>
    <dbReference type="NCBI Taxonomy" id="2584121"/>
    <lineage>
        <taxon>Bacteria</taxon>
        <taxon>Bacillati</taxon>
        <taxon>Actinomycetota</taxon>
        <taxon>Actinomycetes</taxon>
        <taxon>Mycobacteriales</taxon>
        <taxon>Nocardiaceae</taxon>
        <taxon>Antrihabitans</taxon>
    </lineage>
</organism>
<keyword evidence="1" id="KW-0805">Transcription regulation</keyword>
<dbReference type="Gene3D" id="1.10.10.60">
    <property type="entry name" value="Homeodomain-like"/>
    <property type="match status" value="1"/>
</dbReference>
<reference evidence="4 5" key="2">
    <citation type="submission" date="2020-06" db="EMBL/GenBank/DDBJ databases">
        <title>Antribacter stalactiti gen. nov., sp. nov., a new member of the family Nacardiaceae isolated from a cave.</title>
        <authorList>
            <person name="Kim I.S."/>
        </authorList>
    </citation>
    <scope>NUCLEOTIDE SEQUENCE [LARGE SCALE GENOMIC DNA]</scope>
    <source>
        <strain evidence="4 5">YC2-7</strain>
    </source>
</reference>
<proteinExistence type="predicted"/>
<dbReference type="Pfam" id="PF16925">
    <property type="entry name" value="TetR_C_13"/>
    <property type="match status" value="1"/>
</dbReference>
<dbReference type="PANTHER" id="PTHR47506:SF6">
    <property type="entry name" value="HTH-TYPE TRANSCRIPTIONAL REPRESSOR NEMR"/>
    <property type="match status" value="1"/>
</dbReference>
<dbReference type="SUPFAM" id="SSF46689">
    <property type="entry name" value="Homeodomain-like"/>
    <property type="match status" value="1"/>
</dbReference>